<comment type="caution">
    <text evidence="1">The sequence shown here is derived from an EMBL/GenBank/DDBJ whole genome shotgun (WGS) entry which is preliminary data.</text>
</comment>
<protein>
    <submittedName>
        <fullName evidence="1">Uncharacterized protein</fullName>
    </submittedName>
</protein>
<keyword evidence="2" id="KW-1185">Reference proteome</keyword>
<proteinExistence type="predicted"/>
<sequence>MDSSYTIIKEPMLDHAICTLRCFIVDVRSQQDIRVPDNLLSCEYKNTDGLSAGKRDIMLVTIVLKCDESHASQCFQDSLNSELNRSGDVQRTLEILPTGALRLQFNVNFHILRSSRVVKYAFVLDPLSVERIDVLESKLWYQQDELERLRSKIEANVWC</sequence>
<reference evidence="1 2" key="1">
    <citation type="journal article" date="2022" name="bioRxiv">
        <title>The genome of the oomycete Peronosclerospora sorghi, a cosmopolitan pathogen of maize and sorghum, is inflated with dispersed pseudogenes.</title>
        <authorList>
            <person name="Fletcher K."/>
            <person name="Martin F."/>
            <person name="Isakeit T."/>
            <person name="Cavanaugh K."/>
            <person name="Magill C."/>
            <person name="Michelmore R."/>
        </authorList>
    </citation>
    <scope>NUCLEOTIDE SEQUENCE [LARGE SCALE GENOMIC DNA]</scope>
    <source>
        <strain evidence="1">P6</strain>
    </source>
</reference>
<dbReference type="Proteomes" id="UP001163321">
    <property type="component" value="Chromosome 13"/>
</dbReference>
<organism evidence="1 2">
    <name type="scientific">Peronosclerospora sorghi</name>
    <dbReference type="NCBI Taxonomy" id="230839"/>
    <lineage>
        <taxon>Eukaryota</taxon>
        <taxon>Sar</taxon>
        <taxon>Stramenopiles</taxon>
        <taxon>Oomycota</taxon>
        <taxon>Peronosporomycetes</taxon>
        <taxon>Peronosporales</taxon>
        <taxon>Peronosporaceae</taxon>
        <taxon>Peronosclerospora</taxon>
    </lineage>
</organism>
<evidence type="ECO:0000313" key="2">
    <source>
        <dbReference type="Proteomes" id="UP001163321"/>
    </source>
</evidence>
<evidence type="ECO:0000313" key="1">
    <source>
        <dbReference type="EMBL" id="KAI9918018.1"/>
    </source>
</evidence>
<accession>A0ACC0WJC0</accession>
<name>A0ACC0WJC0_9STRA</name>
<gene>
    <name evidence="1" type="ORF">PsorP6_013250</name>
</gene>
<dbReference type="EMBL" id="CM047592">
    <property type="protein sequence ID" value="KAI9918018.1"/>
    <property type="molecule type" value="Genomic_DNA"/>
</dbReference>